<dbReference type="Pfam" id="PF08869">
    <property type="entry name" value="XisI"/>
    <property type="match status" value="1"/>
</dbReference>
<comment type="caution">
    <text evidence="1">The sequence shown here is derived from an EMBL/GenBank/DDBJ whole genome shotgun (WGS) entry which is preliminary data.</text>
</comment>
<sequence length="114" mass="13254">MDKLITYRKLIQQFVSDLAAMINEQRTEADVLAQCVFDEERDQYLLLKIGWSGQRRIRGTTLYVRLLNNKFWIEEDMTEEGIATELLKAGVPHQDIVLAFQPPNMRSFTEFATA</sequence>
<dbReference type="InterPro" id="IPR035943">
    <property type="entry name" value="XisI-like_sf"/>
</dbReference>
<evidence type="ECO:0000313" key="1">
    <source>
        <dbReference type="EMBL" id="ETX02246.1"/>
    </source>
</evidence>
<dbReference type="Proteomes" id="UP000019140">
    <property type="component" value="Unassembled WGS sequence"/>
</dbReference>
<dbReference type="EMBL" id="AZHX01001551">
    <property type="protein sequence ID" value="ETX02246.1"/>
    <property type="molecule type" value="Genomic_DNA"/>
</dbReference>
<dbReference type="Gene3D" id="3.30.310.110">
    <property type="entry name" value="XisI-like"/>
    <property type="match status" value="1"/>
</dbReference>
<evidence type="ECO:0008006" key="3">
    <source>
        <dbReference type="Google" id="ProtNLM"/>
    </source>
</evidence>
<reference evidence="1 2" key="1">
    <citation type="journal article" date="2014" name="Nature">
        <title>An environmental bacterial taxon with a large and distinct metabolic repertoire.</title>
        <authorList>
            <person name="Wilson M.C."/>
            <person name="Mori T."/>
            <person name="Ruckert C."/>
            <person name="Uria A.R."/>
            <person name="Helf M.J."/>
            <person name="Takada K."/>
            <person name="Gernert C."/>
            <person name="Steffens U.A."/>
            <person name="Heycke N."/>
            <person name="Schmitt S."/>
            <person name="Rinke C."/>
            <person name="Helfrich E.J."/>
            <person name="Brachmann A.O."/>
            <person name="Gurgui C."/>
            <person name="Wakimoto T."/>
            <person name="Kracht M."/>
            <person name="Crusemann M."/>
            <person name="Hentschel U."/>
            <person name="Abe I."/>
            <person name="Matsunaga S."/>
            <person name="Kalinowski J."/>
            <person name="Takeyama H."/>
            <person name="Piel J."/>
        </authorList>
    </citation>
    <scope>NUCLEOTIDE SEQUENCE [LARGE SCALE GENOMIC DNA]</scope>
    <source>
        <strain evidence="2">TSY2</strain>
    </source>
</reference>
<dbReference type="HOGENOM" id="CLU_149829_1_0_7"/>
<dbReference type="InterPro" id="IPR014968">
    <property type="entry name" value="XisI"/>
</dbReference>
<keyword evidence="2" id="KW-1185">Reference proteome</keyword>
<dbReference type="CDD" id="cd16382">
    <property type="entry name" value="XisI-like"/>
    <property type="match status" value="1"/>
</dbReference>
<gene>
    <name evidence="1" type="ORF">ETSY2_35925</name>
</gene>
<organism evidence="1 2">
    <name type="scientific">Candidatus Entotheonella gemina</name>
    <dbReference type="NCBI Taxonomy" id="1429439"/>
    <lineage>
        <taxon>Bacteria</taxon>
        <taxon>Pseudomonadati</taxon>
        <taxon>Nitrospinota/Tectimicrobiota group</taxon>
        <taxon>Candidatus Tectimicrobiota</taxon>
        <taxon>Candidatus Entotheonellia</taxon>
        <taxon>Candidatus Entotheonellales</taxon>
        <taxon>Candidatus Entotheonellaceae</taxon>
        <taxon>Candidatus Entotheonella</taxon>
    </lineage>
</organism>
<protein>
    <recommendedName>
        <fullName evidence="3">XisI protein</fullName>
    </recommendedName>
</protein>
<evidence type="ECO:0000313" key="2">
    <source>
        <dbReference type="Proteomes" id="UP000019140"/>
    </source>
</evidence>
<dbReference type="SUPFAM" id="SSF143847">
    <property type="entry name" value="XisI-like"/>
    <property type="match status" value="1"/>
</dbReference>
<proteinExistence type="predicted"/>
<accession>W4LWW0</accession>
<dbReference type="AlphaFoldDB" id="W4LWW0"/>
<name>W4LWW0_9BACT</name>